<feature type="region of interest" description="Disordered" evidence="1">
    <location>
        <begin position="1"/>
        <end position="66"/>
    </location>
</feature>
<protein>
    <submittedName>
        <fullName evidence="2">Uncharacterized protein</fullName>
    </submittedName>
</protein>
<accession>A0A4V3UPX2</accession>
<evidence type="ECO:0000313" key="2">
    <source>
        <dbReference type="EMBL" id="THC96794.1"/>
    </source>
</evidence>
<dbReference type="AlphaFoldDB" id="A0A4V3UPX2"/>
<evidence type="ECO:0000256" key="1">
    <source>
        <dbReference type="SAM" id="MobiDB-lite"/>
    </source>
</evidence>
<feature type="compositionally biased region" description="Polar residues" evidence="1">
    <location>
        <begin position="22"/>
        <end position="36"/>
    </location>
</feature>
<organism evidence="2 3">
    <name type="scientific">Aspergillus tanneri</name>
    <dbReference type="NCBI Taxonomy" id="1220188"/>
    <lineage>
        <taxon>Eukaryota</taxon>
        <taxon>Fungi</taxon>
        <taxon>Dikarya</taxon>
        <taxon>Ascomycota</taxon>
        <taxon>Pezizomycotina</taxon>
        <taxon>Eurotiomycetes</taxon>
        <taxon>Eurotiomycetidae</taxon>
        <taxon>Eurotiales</taxon>
        <taxon>Aspergillaceae</taxon>
        <taxon>Aspergillus</taxon>
        <taxon>Aspergillus subgen. Circumdati</taxon>
    </lineage>
</organism>
<reference evidence="2 3" key="1">
    <citation type="submission" date="2019-03" db="EMBL/GenBank/DDBJ databases">
        <title>The genome sequence of a newly discovered highly antifungal drug resistant Aspergillus species, Aspergillus tanneri NIH 1004.</title>
        <authorList>
            <person name="Mounaud S."/>
            <person name="Singh I."/>
            <person name="Joardar V."/>
            <person name="Pakala S."/>
            <person name="Pakala S."/>
            <person name="Venepally P."/>
            <person name="Hoover J."/>
            <person name="Nierman W."/>
            <person name="Chung J."/>
            <person name="Losada L."/>
        </authorList>
    </citation>
    <scope>NUCLEOTIDE SEQUENCE [LARGE SCALE GENOMIC DNA]</scope>
    <source>
        <strain evidence="2 3">NIH1004</strain>
    </source>
</reference>
<sequence length="170" mass="18523">MNPSNYASGLFDYYSSYPDDQPSGSYSPVGPSASTSHGRKRRRLSHSDFGAVSVPSELDPGDDGENELYASIDLTTVDESSSLSRTLAKQREDAIRAQHTVDDERGRSVLTAYKCPVCMDTPVDATSTACVKSNAQIAPGKPLEAPVLFVESPLHEVMFRAREETSYHCN</sequence>
<dbReference type="Proteomes" id="UP000308092">
    <property type="component" value="Unassembled WGS sequence"/>
</dbReference>
<proteinExistence type="predicted"/>
<dbReference type="VEuPathDB" id="FungiDB:EYZ11_003719"/>
<comment type="caution">
    <text evidence="2">The sequence shown here is derived from an EMBL/GenBank/DDBJ whole genome shotgun (WGS) entry which is preliminary data.</text>
</comment>
<keyword evidence="3" id="KW-1185">Reference proteome</keyword>
<name>A0A4V3UPX2_9EURO</name>
<dbReference type="STRING" id="1220188.A0A4V3UPX2"/>
<gene>
    <name evidence="2" type="ORF">EYZ11_003719</name>
</gene>
<dbReference type="EMBL" id="SOSA01000098">
    <property type="protein sequence ID" value="THC96794.1"/>
    <property type="molecule type" value="Genomic_DNA"/>
</dbReference>
<evidence type="ECO:0000313" key="3">
    <source>
        <dbReference type="Proteomes" id="UP000308092"/>
    </source>
</evidence>